<feature type="transmembrane region" description="Helical" evidence="9">
    <location>
        <begin position="274"/>
        <end position="297"/>
    </location>
</feature>
<dbReference type="PANTHER" id="PTHR12174">
    <property type="entry name" value="SIGNAL PEPTIDE PEPTIDASE"/>
    <property type="match status" value="1"/>
</dbReference>
<evidence type="ECO:0000313" key="10">
    <source>
        <dbReference type="EMBL" id="CAG5096359.1"/>
    </source>
</evidence>
<feature type="transmembrane region" description="Helical" evidence="9">
    <location>
        <begin position="251"/>
        <end position="268"/>
    </location>
</feature>
<evidence type="ECO:0000256" key="1">
    <source>
        <dbReference type="ARBA" id="ARBA00004127"/>
    </source>
</evidence>
<feature type="transmembrane region" description="Helical" evidence="9">
    <location>
        <begin position="355"/>
        <end position="372"/>
    </location>
</feature>
<evidence type="ECO:0000256" key="3">
    <source>
        <dbReference type="ARBA" id="ARBA00006859"/>
    </source>
</evidence>
<evidence type="ECO:0000256" key="2">
    <source>
        <dbReference type="ARBA" id="ARBA00004366"/>
    </source>
</evidence>
<protein>
    <submittedName>
        <fullName evidence="10">Oidioi.mRNA.OKI2018_I69.XSR.g14581.t1.cds</fullName>
    </submittedName>
</protein>
<feature type="region of interest" description="Disordered" evidence="8">
    <location>
        <begin position="197"/>
        <end position="233"/>
    </location>
</feature>
<sequence>MKLSLIPAVVAEYAIIRLANDAGLTQIDICTSFARSFGFSEELPETPTGNNFIHFSDKYSLGQNAFCNGSEATAEAGTATLVERGMCSFQDKSSNAKESAGGSLYGLISVNNDTTPLSAPGNTSNADHLGMFVATLSNSSYRKIHELVADGSLVKGLLYAPAHKLVDWTLLPMFLIALTSVTLGGWLSGSGTRNAPILAAEQSGPPSRTTIDSQSDRPQLARTSSTTSDETRIILPADDEEKDQFTARQSLVAVLLASCSLLGIYFFYDYMVWFAIAIFTISGSFAVLSVLYNQILLRFNCSHSYRMPTKDVHWRYLDCIPKAICRSGAPWSLVFAIIVSMGLGITWAVCRHYPWSWILQDIIGFCFCIECVSEIRVSKGANVYLLQIAFCLYDIFMVYITPFFTKNGDSVMLDVATGGASNSASKEKIPFLFRVPHIVPSIYDDLCSDGTRESMLGYGDIILPGVLGTYCAIFDRANGYTRMPFFWTFVGSYALGLIFTFLALIITESGQPALAFIVPSTCIGVALVGYCRKELKSFWDGPKVKQNLS</sequence>
<dbReference type="Gene3D" id="3.50.30.30">
    <property type="match status" value="1"/>
</dbReference>
<dbReference type="SMART" id="SM00730">
    <property type="entry name" value="PSN"/>
    <property type="match status" value="1"/>
</dbReference>
<dbReference type="PANTHER" id="PTHR12174:SF103">
    <property type="entry name" value="INTRAMEMBRANE PROTEASE (IMPAS) FAMILY"/>
    <property type="match status" value="1"/>
</dbReference>
<keyword evidence="6 9" id="KW-1133">Transmembrane helix</keyword>
<accession>A0ABN7SAB0</accession>
<keyword evidence="11" id="KW-1185">Reference proteome</keyword>
<evidence type="ECO:0000256" key="4">
    <source>
        <dbReference type="ARBA" id="ARBA00022692"/>
    </source>
</evidence>
<dbReference type="EMBL" id="OU015569">
    <property type="protein sequence ID" value="CAG5096359.1"/>
    <property type="molecule type" value="Genomic_DNA"/>
</dbReference>
<keyword evidence="4 9" id="KW-0812">Transmembrane</keyword>
<dbReference type="InterPro" id="IPR006639">
    <property type="entry name" value="Preselin/SPP"/>
</dbReference>
<feature type="transmembrane region" description="Helical" evidence="9">
    <location>
        <begin position="485"/>
        <end position="507"/>
    </location>
</feature>
<evidence type="ECO:0000256" key="7">
    <source>
        <dbReference type="ARBA" id="ARBA00023136"/>
    </source>
</evidence>
<feature type="transmembrane region" description="Helical" evidence="9">
    <location>
        <begin position="513"/>
        <end position="531"/>
    </location>
</feature>
<evidence type="ECO:0000256" key="8">
    <source>
        <dbReference type="SAM" id="MobiDB-lite"/>
    </source>
</evidence>
<feature type="compositionally biased region" description="Polar residues" evidence="8">
    <location>
        <begin position="204"/>
        <end position="228"/>
    </location>
</feature>
<name>A0ABN7SAB0_OIKDI</name>
<gene>
    <name evidence="10" type="ORF">OKIOD_LOCUS6139</name>
</gene>
<feature type="transmembrane region" description="Helical" evidence="9">
    <location>
        <begin position="384"/>
        <end position="404"/>
    </location>
</feature>
<dbReference type="Pfam" id="PF04258">
    <property type="entry name" value="Peptidase_A22B"/>
    <property type="match status" value="1"/>
</dbReference>
<comment type="subcellular location">
    <subcellularLocation>
        <location evidence="1">Endomembrane system</location>
        <topology evidence="1">Multi-pass membrane protein</topology>
    </subcellularLocation>
    <subcellularLocation>
        <location evidence="2">Membrane</location>
        <topology evidence="2">Multi-pass membrane protein</topology>
        <orientation evidence="2">Lumenal side</orientation>
    </subcellularLocation>
</comment>
<dbReference type="Proteomes" id="UP001158576">
    <property type="component" value="Chromosome XSR"/>
</dbReference>
<feature type="transmembrane region" description="Helical" evidence="9">
    <location>
        <begin position="331"/>
        <end position="349"/>
    </location>
</feature>
<evidence type="ECO:0000256" key="9">
    <source>
        <dbReference type="SAM" id="Phobius"/>
    </source>
</evidence>
<evidence type="ECO:0000256" key="6">
    <source>
        <dbReference type="ARBA" id="ARBA00022989"/>
    </source>
</evidence>
<organism evidence="10 11">
    <name type="scientific">Oikopleura dioica</name>
    <name type="common">Tunicate</name>
    <dbReference type="NCBI Taxonomy" id="34765"/>
    <lineage>
        <taxon>Eukaryota</taxon>
        <taxon>Metazoa</taxon>
        <taxon>Chordata</taxon>
        <taxon>Tunicata</taxon>
        <taxon>Appendicularia</taxon>
        <taxon>Copelata</taxon>
        <taxon>Oikopleuridae</taxon>
        <taxon>Oikopleura</taxon>
    </lineage>
</organism>
<dbReference type="InterPro" id="IPR007369">
    <property type="entry name" value="Peptidase_A22B_SPP"/>
</dbReference>
<proteinExistence type="inferred from homology"/>
<evidence type="ECO:0000256" key="5">
    <source>
        <dbReference type="ARBA" id="ARBA00022801"/>
    </source>
</evidence>
<keyword evidence="7 9" id="KW-0472">Membrane</keyword>
<feature type="transmembrane region" description="Helical" evidence="9">
    <location>
        <begin position="455"/>
        <end position="473"/>
    </location>
</feature>
<feature type="transmembrane region" description="Helical" evidence="9">
    <location>
        <begin position="168"/>
        <end position="187"/>
    </location>
</feature>
<keyword evidence="5" id="KW-0378">Hydrolase</keyword>
<evidence type="ECO:0000313" key="11">
    <source>
        <dbReference type="Proteomes" id="UP001158576"/>
    </source>
</evidence>
<reference evidence="10 11" key="1">
    <citation type="submission" date="2021-04" db="EMBL/GenBank/DDBJ databases">
        <authorList>
            <person name="Bliznina A."/>
        </authorList>
    </citation>
    <scope>NUCLEOTIDE SEQUENCE [LARGE SCALE GENOMIC DNA]</scope>
</reference>
<comment type="similarity">
    <text evidence="3">Belongs to the peptidase A22B family.</text>
</comment>